<evidence type="ECO:0000259" key="16">
    <source>
        <dbReference type="Pfam" id="PF00593"/>
    </source>
</evidence>
<keyword evidence="8" id="KW-0406">Ion transport</keyword>
<evidence type="ECO:0000256" key="5">
    <source>
        <dbReference type="ARBA" id="ARBA00022692"/>
    </source>
</evidence>
<evidence type="ECO:0000256" key="14">
    <source>
        <dbReference type="RuleBase" id="RU003357"/>
    </source>
</evidence>
<evidence type="ECO:0000259" key="17">
    <source>
        <dbReference type="Pfam" id="PF07715"/>
    </source>
</evidence>
<dbReference type="PANTHER" id="PTHR32552:SF81">
    <property type="entry name" value="TONB-DEPENDENT OUTER MEMBRANE RECEPTOR"/>
    <property type="match status" value="1"/>
</dbReference>
<dbReference type="InterPro" id="IPR012910">
    <property type="entry name" value="Plug_dom"/>
</dbReference>
<evidence type="ECO:0000256" key="11">
    <source>
        <dbReference type="ARBA" id="ARBA00023237"/>
    </source>
</evidence>
<dbReference type="EMBL" id="CP059319">
    <property type="protein sequence ID" value="QTH21699.1"/>
    <property type="molecule type" value="Genomic_DNA"/>
</dbReference>
<dbReference type="PROSITE" id="PS01156">
    <property type="entry name" value="TONB_DEPENDENT_REC_2"/>
    <property type="match status" value="1"/>
</dbReference>
<feature type="chain" id="PRO_5037317464" evidence="15">
    <location>
        <begin position="28"/>
        <end position="743"/>
    </location>
</feature>
<feature type="domain" description="TonB-dependent receptor-like beta-barrel" evidence="16">
    <location>
        <begin position="240"/>
        <end position="707"/>
    </location>
</feature>
<dbReference type="InterPro" id="IPR039426">
    <property type="entry name" value="TonB-dep_rcpt-like"/>
</dbReference>
<evidence type="ECO:0000256" key="15">
    <source>
        <dbReference type="SAM" id="SignalP"/>
    </source>
</evidence>
<evidence type="ECO:0000256" key="8">
    <source>
        <dbReference type="ARBA" id="ARBA00023065"/>
    </source>
</evidence>
<dbReference type="Gene3D" id="2.40.170.20">
    <property type="entry name" value="TonB-dependent receptor, beta-barrel domain"/>
    <property type="match status" value="1"/>
</dbReference>
<keyword evidence="9 14" id="KW-0798">TonB box</keyword>
<dbReference type="Proteomes" id="UP000664914">
    <property type="component" value="Chromosome"/>
</dbReference>
<dbReference type="CDD" id="cd01347">
    <property type="entry name" value="ligand_gated_channel"/>
    <property type="match status" value="1"/>
</dbReference>
<evidence type="ECO:0000256" key="10">
    <source>
        <dbReference type="ARBA" id="ARBA00023136"/>
    </source>
</evidence>
<dbReference type="SUPFAM" id="SSF56935">
    <property type="entry name" value="Porins"/>
    <property type="match status" value="1"/>
</dbReference>
<dbReference type="RefSeq" id="WP_208632873.1">
    <property type="nucleotide sequence ID" value="NZ_CP059319.1"/>
</dbReference>
<dbReference type="GO" id="GO:0006826">
    <property type="term" value="P:iron ion transport"/>
    <property type="evidence" value="ECO:0007669"/>
    <property type="project" value="UniProtKB-KW"/>
</dbReference>
<evidence type="ECO:0000313" key="19">
    <source>
        <dbReference type="Proteomes" id="UP000664914"/>
    </source>
</evidence>
<proteinExistence type="inferred from homology"/>
<dbReference type="PANTHER" id="PTHR32552">
    <property type="entry name" value="FERRICHROME IRON RECEPTOR-RELATED"/>
    <property type="match status" value="1"/>
</dbReference>
<dbReference type="InterPro" id="IPR000531">
    <property type="entry name" value="Beta-barrel_TonB"/>
</dbReference>
<dbReference type="InterPro" id="IPR036942">
    <property type="entry name" value="Beta-barrel_TonB_sf"/>
</dbReference>
<evidence type="ECO:0000256" key="6">
    <source>
        <dbReference type="ARBA" id="ARBA00022729"/>
    </source>
</evidence>
<keyword evidence="2 12" id="KW-0813">Transport</keyword>
<evidence type="ECO:0000256" key="12">
    <source>
        <dbReference type="PROSITE-ProRule" id="PRU01360"/>
    </source>
</evidence>
<evidence type="ECO:0000313" key="18">
    <source>
        <dbReference type="EMBL" id="QTH21699.1"/>
    </source>
</evidence>
<feature type="short sequence motif" description="TonB C-terminal box" evidence="13">
    <location>
        <begin position="726"/>
        <end position="743"/>
    </location>
</feature>
<evidence type="ECO:0000256" key="1">
    <source>
        <dbReference type="ARBA" id="ARBA00004571"/>
    </source>
</evidence>
<dbReference type="Pfam" id="PF07715">
    <property type="entry name" value="Plug"/>
    <property type="match status" value="1"/>
</dbReference>
<evidence type="ECO:0000256" key="7">
    <source>
        <dbReference type="ARBA" id="ARBA00023004"/>
    </source>
</evidence>
<keyword evidence="4" id="KW-0410">Iron transport</keyword>
<evidence type="ECO:0000256" key="9">
    <source>
        <dbReference type="ARBA" id="ARBA00023077"/>
    </source>
</evidence>
<keyword evidence="7" id="KW-0408">Iron</keyword>
<keyword evidence="11 12" id="KW-0998">Cell outer membrane</keyword>
<gene>
    <name evidence="18" type="ORF">HRJ34_25935</name>
</gene>
<keyword evidence="3 12" id="KW-1134">Transmembrane beta strand</keyword>
<name>A0A975D2J3_9SPHN</name>
<accession>A0A975D2J3</accession>
<dbReference type="GO" id="GO:0009279">
    <property type="term" value="C:cell outer membrane"/>
    <property type="evidence" value="ECO:0007669"/>
    <property type="project" value="UniProtKB-SubCell"/>
</dbReference>
<keyword evidence="6 15" id="KW-0732">Signal</keyword>
<comment type="subcellular location">
    <subcellularLocation>
        <location evidence="1 12">Cell outer membrane</location>
        <topology evidence="1 12">Multi-pass membrane protein</topology>
    </subcellularLocation>
</comment>
<reference evidence="18" key="2">
    <citation type="submission" date="2021-04" db="EMBL/GenBank/DDBJ databases">
        <title>Isolation and genomic analysis of the ibuprofen-degrading bacterium Sphingomonas strain MPO218.</title>
        <authorList>
            <person name="Aulestia M."/>
            <person name="Flores A."/>
            <person name="Mangas E.L."/>
            <person name="Perez-Pulido A.J."/>
            <person name="Santero E."/>
            <person name="Camacho E.M."/>
        </authorList>
    </citation>
    <scope>NUCLEOTIDE SEQUENCE</scope>
    <source>
        <strain evidence="18">MPO218</strain>
    </source>
</reference>
<dbReference type="InterPro" id="IPR010917">
    <property type="entry name" value="TonB_rcpt_CS"/>
</dbReference>
<evidence type="ECO:0000256" key="3">
    <source>
        <dbReference type="ARBA" id="ARBA00022452"/>
    </source>
</evidence>
<evidence type="ECO:0000256" key="2">
    <source>
        <dbReference type="ARBA" id="ARBA00022448"/>
    </source>
</evidence>
<evidence type="ECO:0000256" key="4">
    <source>
        <dbReference type="ARBA" id="ARBA00022496"/>
    </source>
</evidence>
<keyword evidence="10 12" id="KW-0472">Membrane</keyword>
<sequence length="743" mass="80342">MSGSFGSNGWVMTAVALALAAPTAVWAQAAADNEGGIAEIVVTAQKREESAQKVPISIQALSSTQLRQMGISNTNDLPLAVPGFQISSSAANQLYYLRGVGSQQVSTGTTAEVATFVDGVYMPFPSSALQGFGDIESLEVDKGPQGTLFGRNATGGVIQFRTKDPKFDLGGEFSASYGNYQHAVGSVYLTGPITDKLAASIAAITDDQMDGYGKSQATGKDAHKRSIYAVRGKLLFNLSDATQIRIGADFSRVRGDAGGTIRPAKGVQLWNQVTNTQQIIPGFYDTNQDSSAFHTVKDYGGFVRLDSDFGWANFLSISAVRWNKNTTNVDFDGGPDRFLPVIVISSDRVITQELQLSSPSDSKLVWTVGGFFLRQSGDTAPFQFGAPFPTFALPFGVPLGDAYQVYSQPTATSFAGFAQATATVLPDTHLTLGARYTHDTKKINGFGQVSGPSTNPPRVLPFTVGSQTAKYGKPTWRIALDHDVTETVKVYASYNRGFQAGTFNANNASGFTAAANPPLDPEKIDAYEVGLKSDLFDRHFRANLAAFWYDYANLQQQTYVNGQLRTLNAGAARIKGIDFEFIYQPVKSLSIGFVGEVLDAKFTDFANAPGYTYPQGFGVGPLVPTPIPNAKGNYLSFAPKFTSTAYVNHMLETSVGMFTTNANLVYNDGYYVEPGNLYKEPHFYVVNLTEEWAPNENLSLSLWIKNLFDRKYDQSVAAVGTVGFAGNTVGAPREYGFTARYRF</sequence>
<dbReference type="AlphaFoldDB" id="A0A975D2J3"/>
<protein>
    <submittedName>
        <fullName evidence="18">TonB-dependent receptor</fullName>
    </submittedName>
</protein>
<dbReference type="PROSITE" id="PS52016">
    <property type="entry name" value="TONB_DEPENDENT_REC_3"/>
    <property type="match status" value="1"/>
</dbReference>
<feature type="signal peptide" evidence="15">
    <location>
        <begin position="1"/>
        <end position="27"/>
    </location>
</feature>
<keyword evidence="5 12" id="KW-0812">Transmembrane</keyword>
<feature type="domain" description="TonB-dependent receptor plug" evidence="17">
    <location>
        <begin position="51"/>
        <end position="157"/>
    </location>
</feature>
<dbReference type="Pfam" id="PF00593">
    <property type="entry name" value="TonB_dep_Rec_b-barrel"/>
    <property type="match status" value="1"/>
</dbReference>
<reference evidence="18" key="1">
    <citation type="submission" date="2020-07" db="EMBL/GenBank/DDBJ databases">
        <authorList>
            <person name="Camacho E."/>
        </authorList>
    </citation>
    <scope>NUCLEOTIDE SEQUENCE</scope>
    <source>
        <strain evidence="18">MPO218</strain>
    </source>
</reference>
<comment type="similarity">
    <text evidence="12 14">Belongs to the TonB-dependent receptor family.</text>
</comment>
<organism evidence="18 19">
    <name type="scientific">Rhizorhabdus wittichii</name>
    <dbReference type="NCBI Taxonomy" id="160791"/>
    <lineage>
        <taxon>Bacteria</taxon>
        <taxon>Pseudomonadati</taxon>
        <taxon>Pseudomonadota</taxon>
        <taxon>Alphaproteobacteria</taxon>
        <taxon>Sphingomonadales</taxon>
        <taxon>Sphingomonadaceae</taxon>
        <taxon>Rhizorhabdus</taxon>
    </lineage>
</organism>
<evidence type="ECO:0000256" key="13">
    <source>
        <dbReference type="PROSITE-ProRule" id="PRU10144"/>
    </source>
</evidence>
<keyword evidence="18" id="KW-0675">Receptor</keyword>